<gene>
    <name evidence="1" type="ORF">L915_13142</name>
    <name evidence="2" type="ORF">L916_13036</name>
</gene>
<evidence type="ECO:0000313" key="1">
    <source>
        <dbReference type="EMBL" id="ETK81362.1"/>
    </source>
</evidence>
<dbReference type="Proteomes" id="UP000053236">
    <property type="component" value="Unassembled WGS sequence"/>
</dbReference>
<dbReference type="Proteomes" id="UP000053864">
    <property type="component" value="Unassembled WGS sequence"/>
</dbReference>
<dbReference type="EMBL" id="KI674232">
    <property type="protein sequence ID" value="ETL34781.1"/>
    <property type="molecule type" value="Genomic_DNA"/>
</dbReference>
<dbReference type="AlphaFoldDB" id="W2IKX4"/>
<reference evidence="2" key="2">
    <citation type="submission" date="2013-11" db="EMBL/GenBank/DDBJ databases">
        <title>The Genome Sequence of Phytophthora parasitica CJ05E6.</title>
        <authorList>
            <consortium name="The Broad Institute Genomics Platform"/>
            <person name="Russ C."/>
            <person name="Tyler B."/>
            <person name="Panabieres F."/>
            <person name="Shan W."/>
            <person name="Tripathy S."/>
            <person name="Grunwald N."/>
            <person name="Machado M."/>
            <person name="Johnson C.S."/>
            <person name="Arredondo F."/>
            <person name="Hong C."/>
            <person name="Coffey M."/>
            <person name="Young S.K."/>
            <person name="Zeng Q."/>
            <person name="Gargeya S."/>
            <person name="Fitzgerald M."/>
            <person name="Abouelleil A."/>
            <person name="Alvarado L."/>
            <person name="Chapman S.B."/>
            <person name="Gainer-Dewar J."/>
            <person name="Goldberg J."/>
            <person name="Griggs A."/>
            <person name="Gujja S."/>
            <person name="Hansen M."/>
            <person name="Howarth C."/>
            <person name="Imamovic A."/>
            <person name="Ireland A."/>
            <person name="Larimer J."/>
            <person name="McCowan C."/>
            <person name="Murphy C."/>
            <person name="Pearson M."/>
            <person name="Poon T.W."/>
            <person name="Priest M."/>
            <person name="Roberts A."/>
            <person name="Saif S."/>
            <person name="Shea T."/>
            <person name="Sykes S."/>
            <person name="Wortman J."/>
            <person name="Nusbaum C."/>
            <person name="Birren B."/>
        </authorList>
    </citation>
    <scope>NUCLEOTIDE SEQUENCE [LARGE SCALE GENOMIC DNA]</scope>
    <source>
        <strain evidence="2">CJ05E6</strain>
    </source>
</reference>
<name>W2IKX4_PHYNI</name>
<feature type="non-terminal residue" evidence="2">
    <location>
        <position position="1"/>
    </location>
</feature>
<proteinExistence type="predicted"/>
<protein>
    <submittedName>
        <fullName evidence="2">Uncharacterized protein</fullName>
    </submittedName>
</protein>
<dbReference type="EMBL" id="KI687499">
    <property type="protein sequence ID" value="ETK81362.1"/>
    <property type="molecule type" value="Genomic_DNA"/>
</dbReference>
<reference evidence="1" key="1">
    <citation type="submission" date="2013-11" db="EMBL/GenBank/DDBJ databases">
        <title>The Genome Sequence of Phytophthora parasitica CJ02B3.</title>
        <authorList>
            <consortium name="The Broad Institute Genomics Platform"/>
            <person name="Russ C."/>
            <person name="Tyler B."/>
            <person name="Panabieres F."/>
            <person name="Shan W."/>
            <person name="Tripathy S."/>
            <person name="Grunwald N."/>
            <person name="Machado M."/>
            <person name="Johnson C.S."/>
            <person name="Arredondo F."/>
            <person name="Hong C."/>
            <person name="Coffey M."/>
            <person name="Young S.K."/>
            <person name="Zeng Q."/>
            <person name="Gargeya S."/>
            <person name="Fitzgerald M."/>
            <person name="Abouelleil A."/>
            <person name="Alvarado L."/>
            <person name="Chapman S.B."/>
            <person name="Gainer-Dewar J."/>
            <person name="Goldberg J."/>
            <person name="Griggs A."/>
            <person name="Gujja S."/>
            <person name="Hansen M."/>
            <person name="Howarth C."/>
            <person name="Imamovic A."/>
            <person name="Ireland A."/>
            <person name="Larimer J."/>
            <person name="McCowan C."/>
            <person name="Murphy C."/>
            <person name="Pearson M."/>
            <person name="Poon T.W."/>
            <person name="Priest M."/>
            <person name="Roberts A."/>
            <person name="Saif S."/>
            <person name="Shea T."/>
            <person name="Sykes S."/>
            <person name="Wortman J."/>
            <person name="Nusbaum C."/>
            <person name="Birren B."/>
        </authorList>
    </citation>
    <scope>NUCLEOTIDE SEQUENCE [LARGE SCALE GENOMIC DNA]</scope>
    <source>
        <strain evidence="1">CJ02B3</strain>
    </source>
</reference>
<organism evidence="2">
    <name type="scientific">Phytophthora nicotianae</name>
    <name type="common">Potato buckeye rot agent</name>
    <name type="synonym">Phytophthora parasitica</name>
    <dbReference type="NCBI Taxonomy" id="4792"/>
    <lineage>
        <taxon>Eukaryota</taxon>
        <taxon>Sar</taxon>
        <taxon>Stramenopiles</taxon>
        <taxon>Oomycota</taxon>
        <taxon>Peronosporomycetes</taxon>
        <taxon>Peronosporales</taxon>
        <taxon>Peronosporaceae</taxon>
        <taxon>Phytophthora</taxon>
    </lineage>
</organism>
<sequence length="51" mass="5955">THKLAPALNFTEKERFSTRPKKYLGLVFAQTFKRRRTPEAGIRFELQTGNC</sequence>
<evidence type="ECO:0000313" key="2">
    <source>
        <dbReference type="EMBL" id="ETL34781.1"/>
    </source>
</evidence>
<accession>W2IKX4</accession>